<name>A0A9W8HEX5_9FUNG</name>
<dbReference type="EMBL" id="JANBUL010000047">
    <property type="protein sequence ID" value="KAJ2783445.1"/>
    <property type="molecule type" value="Genomic_DNA"/>
</dbReference>
<sequence>MTEAAMSPAARGAGSGAAPSRSLYMTRSHIGAQLSSQRASHHHLGGSGGLVELLGHPTMMAAAKSCVFVKDVGRSLGFPARTVCTAQLLVHRVHIFQPSPPVGSSDLATACLLVAAKMEETIKRLRDILAHSFLLGTRAPGADFDPQAVPTATTDKMRPAVLAGEQFVLDAIGFDFRTSHPHQLFVKLARLGGVPRETTAASGWTILSDSFFTTLPIQYPPVVIAAGSLCLAWNLDCGSPADTTTCILKALSAATLASPQSPTVPATTRRDNGDIQNDSSKNKNNSNNNNSARNNNSSSSSSNSINGGGPPASLNLADPEWWARLGVSTEDIQSFVRQIVDFYLLFLGSGIASPEYMELHENGLPSRDIAQRIGQWRMRLDGALSAPDSGSG</sequence>
<dbReference type="SUPFAM" id="SSF47954">
    <property type="entry name" value="Cyclin-like"/>
    <property type="match status" value="2"/>
</dbReference>
<dbReference type="CDD" id="cd20546">
    <property type="entry name" value="CYCLIN_SpCG1C_ScCTK2-like_rpt2"/>
    <property type="match status" value="1"/>
</dbReference>
<accession>A0A9W8HEX5</accession>
<dbReference type="GO" id="GO:0006357">
    <property type="term" value="P:regulation of transcription by RNA polymerase II"/>
    <property type="evidence" value="ECO:0007669"/>
    <property type="project" value="InterPro"/>
</dbReference>
<keyword evidence="2" id="KW-0378">Hydrolase</keyword>
<keyword evidence="2" id="KW-0808">Transferase</keyword>
<dbReference type="InterPro" id="IPR043198">
    <property type="entry name" value="Cyclin/Ssn8"/>
</dbReference>
<proteinExistence type="predicted"/>
<dbReference type="GO" id="GO:0008422">
    <property type="term" value="F:beta-glucosidase activity"/>
    <property type="evidence" value="ECO:0007669"/>
    <property type="project" value="UniProtKB-EC"/>
</dbReference>
<dbReference type="Proteomes" id="UP001140217">
    <property type="component" value="Unassembled WGS sequence"/>
</dbReference>
<evidence type="ECO:0000256" key="1">
    <source>
        <dbReference type="SAM" id="MobiDB-lite"/>
    </source>
</evidence>
<feature type="compositionally biased region" description="Low complexity" evidence="1">
    <location>
        <begin position="277"/>
        <end position="305"/>
    </location>
</feature>
<dbReference type="EC" id="3.2.1.21" evidence="2"/>
<gene>
    <name evidence="2" type="primary">CTK2</name>
    <name evidence="2" type="ORF">H4R18_001710</name>
</gene>
<dbReference type="InterPro" id="IPR036915">
    <property type="entry name" value="Cyclin-like_sf"/>
</dbReference>
<dbReference type="GO" id="GO:0016301">
    <property type="term" value="F:kinase activity"/>
    <property type="evidence" value="ECO:0007669"/>
    <property type="project" value="UniProtKB-KW"/>
</dbReference>
<dbReference type="AlphaFoldDB" id="A0A9W8HEX5"/>
<evidence type="ECO:0000313" key="2">
    <source>
        <dbReference type="EMBL" id="KAJ2783445.1"/>
    </source>
</evidence>
<protein>
    <submittedName>
        <fullName evidence="2">RNA polymerase II C-terminal domain kinase beta subunit</fullName>
        <ecNumber evidence="2">3.2.1.21</ecNumber>
    </submittedName>
</protein>
<keyword evidence="3" id="KW-1185">Reference proteome</keyword>
<dbReference type="PANTHER" id="PTHR10026">
    <property type="entry name" value="CYCLIN"/>
    <property type="match status" value="1"/>
</dbReference>
<keyword evidence="2" id="KW-0326">Glycosidase</keyword>
<evidence type="ECO:0000313" key="3">
    <source>
        <dbReference type="Proteomes" id="UP001140217"/>
    </source>
</evidence>
<reference evidence="2" key="1">
    <citation type="submission" date="2022-07" db="EMBL/GenBank/DDBJ databases">
        <title>Phylogenomic reconstructions and comparative analyses of Kickxellomycotina fungi.</title>
        <authorList>
            <person name="Reynolds N.K."/>
            <person name="Stajich J.E."/>
            <person name="Barry K."/>
            <person name="Grigoriev I.V."/>
            <person name="Crous P."/>
            <person name="Smith M.E."/>
        </authorList>
    </citation>
    <scope>NUCLEOTIDE SEQUENCE</scope>
    <source>
        <strain evidence="2">NBRC 105414</strain>
    </source>
</reference>
<keyword evidence="2" id="KW-0418">Kinase</keyword>
<dbReference type="OrthoDB" id="25002at2759"/>
<comment type="caution">
    <text evidence="2">The sequence shown here is derived from an EMBL/GenBank/DDBJ whole genome shotgun (WGS) entry which is preliminary data.</text>
</comment>
<dbReference type="GO" id="GO:0016538">
    <property type="term" value="F:cyclin-dependent protein serine/threonine kinase regulator activity"/>
    <property type="evidence" value="ECO:0007669"/>
    <property type="project" value="InterPro"/>
</dbReference>
<organism evidence="2 3">
    <name type="scientific">Coemansia javaensis</name>
    <dbReference type="NCBI Taxonomy" id="2761396"/>
    <lineage>
        <taxon>Eukaryota</taxon>
        <taxon>Fungi</taxon>
        <taxon>Fungi incertae sedis</taxon>
        <taxon>Zoopagomycota</taxon>
        <taxon>Kickxellomycotina</taxon>
        <taxon>Kickxellomycetes</taxon>
        <taxon>Kickxellales</taxon>
        <taxon>Kickxellaceae</taxon>
        <taxon>Coemansia</taxon>
    </lineage>
</organism>
<dbReference type="Gene3D" id="1.10.472.10">
    <property type="entry name" value="Cyclin-like"/>
    <property type="match status" value="2"/>
</dbReference>
<feature type="region of interest" description="Disordered" evidence="1">
    <location>
        <begin position="259"/>
        <end position="311"/>
    </location>
</feature>